<gene>
    <name evidence="2" type="ORF">SAMN02746098_00804</name>
</gene>
<feature type="chain" id="PRO_5013064800" evidence="1">
    <location>
        <begin position="28"/>
        <end position="652"/>
    </location>
</feature>
<reference evidence="3" key="1">
    <citation type="submission" date="2016-11" db="EMBL/GenBank/DDBJ databases">
        <authorList>
            <person name="Varghese N."/>
            <person name="Submissions S."/>
        </authorList>
    </citation>
    <scope>NUCLEOTIDE SEQUENCE [LARGE SCALE GENOMIC DNA]</scope>
    <source>
        <strain evidence="3">DSM 15449</strain>
    </source>
</reference>
<dbReference type="PANTHER" id="PTHR30032">
    <property type="entry name" value="N-ACETYLMURAMOYL-L-ALANINE AMIDASE-RELATED"/>
    <property type="match status" value="1"/>
</dbReference>
<dbReference type="Pfam" id="PF04122">
    <property type="entry name" value="CW_binding_2"/>
    <property type="match status" value="3"/>
</dbReference>
<dbReference type="Gene3D" id="3.40.50.12090">
    <property type="match status" value="1"/>
</dbReference>
<dbReference type="STRING" id="1121420.SAMN02746098_00804"/>
<dbReference type="InterPro" id="IPR051922">
    <property type="entry name" value="Bact_Sporulation_Assoc"/>
</dbReference>
<organism evidence="2 3">
    <name type="scientific">Desulfosporosinus lacus DSM 15449</name>
    <dbReference type="NCBI Taxonomy" id="1121420"/>
    <lineage>
        <taxon>Bacteria</taxon>
        <taxon>Bacillati</taxon>
        <taxon>Bacillota</taxon>
        <taxon>Clostridia</taxon>
        <taxon>Eubacteriales</taxon>
        <taxon>Desulfitobacteriaceae</taxon>
        <taxon>Desulfosporosinus</taxon>
    </lineage>
</organism>
<proteinExistence type="predicted"/>
<feature type="signal peptide" evidence="1">
    <location>
        <begin position="1"/>
        <end position="27"/>
    </location>
</feature>
<dbReference type="EMBL" id="FQXJ01000003">
    <property type="protein sequence ID" value="SHH35888.1"/>
    <property type="molecule type" value="Genomic_DNA"/>
</dbReference>
<sequence length="652" mass="66369">MNKTKKTLAALAIAGMTLSMLPFNVLAAGTVPQRLAGITAPETAVAIAEQTGWTGTAILASSTSYGMVDALTAGPLASFLEAPILLQEAGSVLNEATKAELIKLEVKKVYVTSGTAVISQAVLNELAEMDITVVSLGGKDRFETSVNIANKMVELGASISKVAVAYGWLNQDALSIASIASAQTQPILLTEANSLPESVGEFLTENESVISTDVIGGTAVISETVKAELPGANRYFGNTAYDTNVAVLKAFDDVLEYDKVFLANGETAIDALAGAPLAAQFNAGIVLTKGSANEGTEYASSKLSAASVVTALGGTAVISDSVLADIVAAQVAAEAKAAALVKIEGIVEGEDASSISVQDLLDAGVTKADVLEVNLEAYQTAISGAAELELDSTEEIQKLVTDVNVAEAVKAAEAKAAAIKKIDEITLVADASNVTVQDLITAGVNADDVIAANLAAYQTSISAAADSALNSTEKIQKMVTDVNAAKAAAAKAAAILKIDGIVLAADASSVTVDDLIVAGVTATDVIEANLAAYQAAIFVAENSALDSTEKIQKMVTDVNAAEAAKVSAARSAAILKIEGIVLAADASSVTVDDLIAAGVTAEDVIPANLTAYQTAISEAIDSALNSTEEIQKMVTDVNVAEAEAEAEAEVQQ</sequence>
<protein>
    <submittedName>
        <fullName evidence="2">Putative cell wall-binding protein</fullName>
    </submittedName>
</protein>
<keyword evidence="3" id="KW-1185">Reference proteome</keyword>
<evidence type="ECO:0000313" key="2">
    <source>
        <dbReference type="EMBL" id="SHH35888.1"/>
    </source>
</evidence>
<evidence type="ECO:0000256" key="1">
    <source>
        <dbReference type="SAM" id="SignalP"/>
    </source>
</evidence>
<dbReference type="InterPro" id="IPR007253">
    <property type="entry name" value="Cell_wall-bd_2"/>
</dbReference>
<dbReference type="OrthoDB" id="3268939at2"/>
<name>A0A1M5SC79_9FIRM</name>
<dbReference type="RefSeq" id="WP_084110143.1">
    <property type="nucleotide sequence ID" value="NZ_FQXJ01000003.1"/>
</dbReference>
<dbReference type="Proteomes" id="UP000183954">
    <property type="component" value="Unassembled WGS sequence"/>
</dbReference>
<dbReference type="AlphaFoldDB" id="A0A1M5SC79"/>
<evidence type="ECO:0000313" key="3">
    <source>
        <dbReference type="Proteomes" id="UP000183954"/>
    </source>
</evidence>
<dbReference type="PANTHER" id="PTHR30032:SF8">
    <property type="entry name" value="GERMINATION-SPECIFIC N-ACETYLMURAMOYL-L-ALANINE AMIDASE"/>
    <property type="match status" value="1"/>
</dbReference>
<accession>A0A1M5SC79</accession>
<keyword evidence="1" id="KW-0732">Signal</keyword>